<protein>
    <submittedName>
        <fullName evidence="1">Uncharacterized protein</fullName>
    </submittedName>
</protein>
<dbReference type="STRING" id="366602.Caul_4685"/>
<dbReference type="EMBL" id="CP000927">
    <property type="protein sequence ID" value="ABZ73805.1"/>
    <property type="molecule type" value="Genomic_DNA"/>
</dbReference>
<evidence type="ECO:0000313" key="1">
    <source>
        <dbReference type="EMBL" id="ABZ73805.1"/>
    </source>
</evidence>
<proteinExistence type="predicted"/>
<accession>B0T2Y3</accession>
<dbReference type="OrthoDB" id="9944591at2"/>
<dbReference type="AlphaFoldDB" id="B0T2Y3"/>
<reference evidence="1" key="1">
    <citation type="submission" date="2008-01" db="EMBL/GenBank/DDBJ databases">
        <title>Complete sequence of chromosome of Caulobacter sp. K31.</title>
        <authorList>
            <consortium name="US DOE Joint Genome Institute"/>
            <person name="Copeland A."/>
            <person name="Lucas S."/>
            <person name="Lapidus A."/>
            <person name="Barry K."/>
            <person name="Glavina del Rio T."/>
            <person name="Dalin E."/>
            <person name="Tice H."/>
            <person name="Pitluck S."/>
            <person name="Bruce D."/>
            <person name="Goodwin L."/>
            <person name="Thompson L.S."/>
            <person name="Brettin T."/>
            <person name="Detter J.C."/>
            <person name="Han C."/>
            <person name="Schmutz J."/>
            <person name="Larimer F."/>
            <person name="Land M."/>
            <person name="Hauser L."/>
            <person name="Kyrpides N."/>
            <person name="Kim E."/>
            <person name="Stephens C."/>
            <person name="Richardson P."/>
        </authorList>
    </citation>
    <scope>NUCLEOTIDE SEQUENCE [LARGE SCALE GENOMIC DNA]</scope>
    <source>
        <strain evidence="1">K31</strain>
    </source>
</reference>
<organism evidence="1">
    <name type="scientific">Caulobacter sp. (strain K31)</name>
    <dbReference type="NCBI Taxonomy" id="366602"/>
    <lineage>
        <taxon>Bacteria</taxon>
        <taxon>Pseudomonadati</taxon>
        <taxon>Pseudomonadota</taxon>
        <taxon>Alphaproteobacteria</taxon>
        <taxon>Caulobacterales</taxon>
        <taxon>Caulobacteraceae</taxon>
        <taxon>Caulobacter</taxon>
    </lineage>
</organism>
<dbReference type="KEGG" id="cak:Caul_4685"/>
<sequence>MSKPKPPAPANDHLAAFGKTDDLDRLTDAEIQARLDATGETLMREINLRILRTREETLALLEARARKDRS</sequence>
<dbReference type="HOGENOM" id="CLU_2750352_0_0_5"/>
<name>B0T2Y3_CAUSK</name>
<gene>
    <name evidence="1" type="ordered locus">Caul_4685</name>
</gene>